<dbReference type="InterPro" id="IPR017900">
    <property type="entry name" value="4Fe4S_Fe_S_CS"/>
</dbReference>
<keyword evidence="8 9" id="KW-0411">Iron-sulfur</keyword>
<dbReference type="GO" id="GO:0052693">
    <property type="term" value="F:epoxyqueuosine reductase activity"/>
    <property type="evidence" value="ECO:0007669"/>
    <property type="project" value="UniProtKB-UniRule"/>
</dbReference>
<feature type="binding site" evidence="9">
    <location>
        <position position="248"/>
    </location>
    <ligand>
        <name>[4Fe-4S] cluster</name>
        <dbReference type="ChEBI" id="CHEBI:49883"/>
        <label>2</label>
    </ligand>
</feature>
<keyword evidence="5 9" id="KW-0671">Queuosine biosynthesis</keyword>
<keyword evidence="3 9" id="KW-0819">tRNA processing</keyword>
<feature type="active site" description="Proton donor" evidence="9">
    <location>
        <position position="138"/>
    </location>
</feature>
<comment type="cofactor">
    <cofactor evidence="9">
        <name>cob(II)alamin</name>
        <dbReference type="ChEBI" id="CHEBI:16304"/>
    </cofactor>
</comment>
<dbReference type="EMBL" id="BJYR01000009">
    <property type="protein sequence ID" value="GEN99500.1"/>
    <property type="molecule type" value="Genomic_DNA"/>
</dbReference>
<feature type="binding site" evidence="9">
    <location>
        <position position="218"/>
    </location>
    <ligand>
        <name>[4Fe-4S] cluster</name>
        <dbReference type="ChEBI" id="CHEBI:49883"/>
        <label>2</label>
    </ligand>
</feature>
<dbReference type="UniPathway" id="UPA00392"/>
<keyword evidence="4 9" id="KW-0479">Metal-binding</keyword>
<comment type="caution">
    <text evidence="11">The sequence shown here is derived from an EMBL/GenBank/DDBJ whole genome shotgun (WGS) entry which is preliminary data.</text>
</comment>
<dbReference type="HAMAP" id="MF_00916">
    <property type="entry name" value="QueG"/>
    <property type="match status" value="1"/>
</dbReference>
<feature type="binding site" evidence="9">
    <location>
        <position position="227"/>
    </location>
    <ligand>
        <name>tRNA</name>
        <dbReference type="ChEBI" id="CHEBI:17843"/>
    </ligand>
</feature>
<dbReference type="PROSITE" id="PS00198">
    <property type="entry name" value="4FE4S_FER_1"/>
    <property type="match status" value="1"/>
</dbReference>
<feature type="domain" description="4Fe-4S ferredoxin-type" evidence="10">
    <location>
        <begin position="182"/>
        <end position="212"/>
    </location>
</feature>
<reference evidence="11 12" key="1">
    <citation type="submission" date="2019-07" db="EMBL/GenBank/DDBJ databases">
        <title>Whole genome shotgun sequence of Novosphingobium sediminis NBRC 106119.</title>
        <authorList>
            <person name="Hosoyama A."/>
            <person name="Uohara A."/>
            <person name="Ohji S."/>
            <person name="Ichikawa N."/>
        </authorList>
    </citation>
    <scope>NUCLEOTIDE SEQUENCE [LARGE SCALE GENOMIC DNA]</scope>
    <source>
        <strain evidence="11 12">NBRC 106119</strain>
    </source>
</reference>
<dbReference type="GO" id="GO:0031419">
    <property type="term" value="F:cobalamin binding"/>
    <property type="evidence" value="ECO:0007669"/>
    <property type="project" value="UniProtKB-KW"/>
</dbReference>
<comment type="catalytic activity">
    <reaction evidence="9">
        <text>epoxyqueuosine(34) in tRNA + AH2 = queuosine(34) in tRNA + A + H2O</text>
        <dbReference type="Rhea" id="RHEA:32159"/>
        <dbReference type="Rhea" id="RHEA-COMP:18571"/>
        <dbReference type="Rhea" id="RHEA-COMP:18582"/>
        <dbReference type="ChEBI" id="CHEBI:13193"/>
        <dbReference type="ChEBI" id="CHEBI:15377"/>
        <dbReference type="ChEBI" id="CHEBI:17499"/>
        <dbReference type="ChEBI" id="CHEBI:194431"/>
        <dbReference type="ChEBI" id="CHEBI:194443"/>
        <dbReference type="EC" id="1.17.99.6"/>
    </reaction>
</comment>
<comment type="subunit">
    <text evidence="9">Monomer.</text>
</comment>
<dbReference type="PANTHER" id="PTHR30002">
    <property type="entry name" value="EPOXYQUEUOSINE REDUCTASE"/>
    <property type="match status" value="1"/>
</dbReference>
<keyword evidence="12" id="KW-1185">Reference proteome</keyword>
<comment type="similarity">
    <text evidence="9">Belongs to the QueG family.</text>
</comment>
<comment type="function">
    <text evidence="9">Catalyzes the conversion of epoxyqueuosine (oQ) to queuosine (Q), which is a hypermodified base found in the wobble positions of tRNA(Asp), tRNA(Asn), tRNA(His) and tRNA(Tyr).</text>
</comment>
<dbReference type="OrthoDB" id="9784571at2"/>
<feature type="binding site" evidence="9">
    <location>
        <position position="162"/>
    </location>
    <ligand>
        <name>cob(II)alamin</name>
        <dbReference type="ChEBI" id="CHEBI:16304"/>
    </ligand>
</feature>
<dbReference type="PANTHER" id="PTHR30002:SF4">
    <property type="entry name" value="EPOXYQUEUOSINE REDUCTASE"/>
    <property type="match status" value="1"/>
</dbReference>
<dbReference type="PROSITE" id="PS51379">
    <property type="entry name" value="4FE4S_FER_2"/>
    <property type="match status" value="1"/>
</dbReference>
<feature type="binding site" evidence="9">
    <location>
        <position position="173"/>
    </location>
    <ligand>
        <name>cob(II)alamin</name>
        <dbReference type="ChEBI" id="CHEBI:16304"/>
    </ligand>
</feature>
<comment type="cofactor">
    <cofactor evidence="9">
        <name>[4Fe-4S] cluster</name>
        <dbReference type="ChEBI" id="CHEBI:49883"/>
    </cofactor>
    <text evidence="9">Binds 2 [4Fe-4S] clusters per monomer.</text>
</comment>
<feature type="binding site" evidence="9">
    <location>
        <begin position="245"/>
        <end position="246"/>
    </location>
    <ligand>
        <name>cob(II)alamin</name>
        <dbReference type="ChEBI" id="CHEBI:16304"/>
    </ligand>
</feature>
<dbReference type="InterPro" id="IPR004453">
    <property type="entry name" value="QueG"/>
</dbReference>
<evidence type="ECO:0000313" key="12">
    <source>
        <dbReference type="Proteomes" id="UP000321464"/>
    </source>
</evidence>
<evidence type="ECO:0000256" key="7">
    <source>
        <dbReference type="ARBA" id="ARBA00023004"/>
    </source>
</evidence>
<feature type="binding site" evidence="9">
    <location>
        <position position="195"/>
    </location>
    <ligand>
        <name>[4Fe-4S] cluster</name>
        <dbReference type="ChEBI" id="CHEBI:49883"/>
        <label>1</label>
    </ligand>
</feature>
<dbReference type="GO" id="GO:0046872">
    <property type="term" value="F:metal ion binding"/>
    <property type="evidence" value="ECO:0007669"/>
    <property type="project" value="UniProtKB-KW"/>
</dbReference>
<name>A0A512AII3_9SPHN</name>
<evidence type="ECO:0000259" key="10">
    <source>
        <dbReference type="PROSITE" id="PS51379"/>
    </source>
</evidence>
<feature type="binding site" evidence="9">
    <location>
        <position position="62"/>
    </location>
    <ligand>
        <name>cob(II)alamin</name>
        <dbReference type="ChEBI" id="CHEBI:16304"/>
    </ligand>
</feature>
<evidence type="ECO:0000256" key="3">
    <source>
        <dbReference type="ARBA" id="ARBA00022694"/>
    </source>
</evidence>
<dbReference type="InterPro" id="IPR017896">
    <property type="entry name" value="4Fe4S_Fe-S-bd"/>
</dbReference>
<accession>A0A512AII3</accession>
<evidence type="ECO:0000313" key="11">
    <source>
        <dbReference type="EMBL" id="GEN99500.1"/>
    </source>
</evidence>
<gene>
    <name evidence="9 11" type="primary">queG</name>
    <name evidence="11" type="ORF">NSE01_13330</name>
</gene>
<keyword evidence="7 9" id="KW-0408">Iron</keyword>
<dbReference type="GO" id="GO:0051539">
    <property type="term" value="F:4 iron, 4 sulfur cluster binding"/>
    <property type="evidence" value="ECO:0007669"/>
    <property type="project" value="UniProtKB-KW"/>
</dbReference>
<evidence type="ECO:0000256" key="5">
    <source>
        <dbReference type="ARBA" id="ARBA00022785"/>
    </source>
</evidence>
<evidence type="ECO:0000256" key="1">
    <source>
        <dbReference type="ARBA" id="ARBA00022485"/>
    </source>
</evidence>
<feature type="binding site" evidence="9">
    <location>
        <position position="245"/>
    </location>
    <ligand>
        <name>[4Fe-4S] cluster</name>
        <dbReference type="ChEBI" id="CHEBI:49883"/>
        <label>2</label>
    </ligand>
</feature>
<comment type="pathway">
    <text evidence="9">tRNA modification; tRNA-queuosine biosynthesis.</text>
</comment>
<sequence>MVNSAETTLASRIKAEAARLGFAACGIAPATDDPVRAERLEQWLAEGSHGSMEWMETRFEHRRGPQSLWPAARSVIALGMSYAPAADPLALAEARDRARISVYAQGADYHDVVKRALKALARWLVAEVPGAEVKVFVDTAPVMEKPLGEVAGIGWQGKHTNLVNRQHGSWLFLGAIYTTLDLPPDAPHADHCGSCTACQRACPTDAFPAPYRLDARRCISYLTIEHKGPIPAEFRAALGNRIYGCDDCLAVCPWNSFASTAATNKAFLPRAELTAPRLAELLALDDAAFRALFAGSPIKRIGRDRFVRNCLYAAGNSSHAALMAPVQRLLGDPDPAVADAASWALDRLAEAMPVP</sequence>
<feature type="binding site" evidence="9">
    <location>
        <position position="192"/>
    </location>
    <ligand>
        <name>[4Fe-4S] cluster</name>
        <dbReference type="ChEBI" id="CHEBI:49883"/>
        <label>1</label>
    </ligand>
</feature>
<keyword evidence="1 9" id="KW-0004">4Fe-4S</keyword>
<feature type="binding site" evidence="9">
    <location>
        <position position="138"/>
    </location>
    <ligand>
        <name>cob(II)alamin</name>
        <dbReference type="ChEBI" id="CHEBI:16304"/>
    </ligand>
</feature>
<evidence type="ECO:0000256" key="8">
    <source>
        <dbReference type="ARBA" id="ARBA00023014"/>
    </source>
</evidence>
<comment type="subcellular location">
    <subcellularLocation>
        <location evidence="9">Cytoplasm</location>
    </subcellularLocation>
</comment>
<evidence type="ECO:0000256" key="4">
    <source>
        <dbReference type="ARBA" id="ARBA00022723"/>
    </source>
</evidence>
<dbReference type="EC" id="1.17.99.6" evidence="9"/>
<keyword evidence="2 9" id="KW-0963">Cytoplasm</keyword>
<keyword evidence="9" id="KW-0846">Cobalamin</keyword>
<dbReference type="InterPro" id="IPR013542">
    <property type="entry name" value="QueG_DUF1730"/>
</dbReference>
<feature type="binding site" evidence="9">
    <location>
        <position position="220"/>
    </location>
    <ligand>
        <name>cob(II)alamin</name>
        <dbReference type="ChEBI" id="CHEBI:16304"/>
    </ligand>
</feature>
<dbReference type="GO" id="GO:0008616">
    <property type="term" value="P:tRNA queuosine(34) biosynthetic process"/>
    <property type="evidence" value="ECO:0007669"/>
    <property type="project" value="UniProtKB-UniRule"/>
</dbReference>
<dbReference type="NCBIfam" id="TIGR00276">
    <property type="entry name" value="tRNA epoxyqueuosine(34) reductase QueG"/>
    <property type="match status" value="1"/>
</dbReference>
<keyword evidence="9" id="KW-0170">Cobalt</keyword>
<evidence type="ECO:0000256" key="6">
    <source>
        <dbReference type="ARBA" id="ARBA00023002"/>
    </source>
</evidence>
<feature type="binding site" evidence="9">
    <location>
        <position position="252"/>
    </location>
    <ligand>
        <name>[4Fe-4S] cluster</name>
        <dbReference type="ChEBI" id="CHEBI:49883"/>
        <label>1</label>
    </ligand>
</feature>
<comment type="caution">
    <text evidence="9">Lacks conserved residue(s) required for the propagation of feature annotation.</text>
</comment>
<feature type="binding site" evidence="9">
    <location>
        <position position="198"/>
    </location>
    <ligand>
        <name>[4Fe-4S] cluster</name>
        <dbReference type="ChEBI" id="CHEBI:49883"/>
        <label>1</label>
    </ligand>
</feature>
<proteinExistence type="inferred from homology"/>
<dbReference type="Pfam" id="PF13484">
    <property type="entry name" value="Fer4_16"/>
    <property type="match status" value="1"/>
</dbReference>
<dbReference type="Gene3D" id="3.30.70.20">
    <property type="match status" value="1"/>
</dbReference>
<evidence type="ECO:0000256" key="2">
    <source>
        <dbReference type="ARBA" id="ARBA00022490"/>
    </source>
</evidence>
<dbReference type="AlphaFoldDB" id="A0A512AII3"/>
<dbReference type="Pfam" id="PF08331">
    <property type="entry name" value="QueG_DUF1730"/>
    <property type="match status" value="1"/>
</dbReference>
<organism evidence="11 12">
    <name type="scientific">Novosphingobium sediminis</name>
    <dbReference type="NCBI Taxonomy" id="707214"/>
    <lineage>
        <taxon>Bacteria</taxon>
        <taxon>Pseudomonadati</taxon>
        <taxon>Pseudomonadota</taxon>
        <taxon>Alphaproteobacteria</taxon>
        <taxon>Sphingomonadales</taxon>
        <taxon>Sphingomonadaceae</taxon>
        <taxon>Novosphingobium</taxon>
    </lineage>
</organism>
<dbReference type="RefSeq" id="WP_147158851.1">
    <property type="nucleotide sequence ID" value="NZ_BJYR01000009.1"/>
</dbReference>
<protein>
    <recommendedName>
        <fullName evidence="9">Epoxyqueuosine reductase</fullName>
        <ecNumber evidence="9">1.17.99.6</ecNumber>
    </recommendedName>
    <alternativeName>
        <fullName evidence="9">Queuosine biosynthesis protein QueG</fullName>
    </alternativeName>
</protein>
<evidence type="ECO:0000256" key="9">
    <source>
        <dbReference type="HAMAP-Rule" id="MF_00916"/>
    </source>
</evidence>
<dbReference type="SUPFAM" id="SSF46548">
    <property type="entry name" value="alpha-helical ferredoxin"/>
    <property type="match status" value="1"/>
</dbReference>
<feature type="binding site" evidence="9">
    <location>
        <position position="202"/>
    </location>
    <ligand>
        <name>[4Fe-4S] cluster</name>
        <dbReference type="ChEBI" id="CHEBI:49883"/>
        <label>2</label>
    </ligand>
</feature>
<dbReference type="Proteomes" id="UP000321464">
    <property type="component" value="Unassembled WGS sequence"/>
</dbReference>
<keyword evidence="6 9" id="KW-0560">Oxidoreductase</keyword>
<dbReference type="GO" id="GO:0005737">
    <property type="term" value="C:cytoplasm"/>
    <property type="evidence" value="ECO:0007669"/>
    <property type="project" value="UniProtKB-SubCell"/>
</dbReference>